<dbReference type="PROSITE" id="PS01186">
    <property type="entry name" value="EGF_2"/>
    <property type="match status" value="1"/>
</dbReference>
<dbReference type="Proteomes" id="UP001346869">
    <property type="component" value="Unassembled WGS sequence"/>
</dbReference>
<dbReference type="CDD" id="cd04269">
    <property type="entry name" value="ZnMc_adamalysin_II_like"/>
    <property type="match status" value="1"/>
</dbReference>
<feature type="disulfide bond" evidence="7">
    <location>
        <begin position="686"/>
        <end position="695"/>
    </location>
</feature>
<keyword evidence="8" id="KW-0479">Metal-binding</keyword>
<dbReference type="GO" id="GO:0002693">
    <property type="term" value="P:positive regulation of cellular extravasation"/>
    <property type="evidence" value="ECO:0007669"/>
    <property type="project" value="TreeGrafter"/>
</dbReference>
<reference evidence="14 15" key="1">
    <citation type="journal article" date="2023" name="Genes (Basel)">
        <title>Chromosome-Level Genome Assembly and Circadian Gene Repertoire of the Patagonia Blennie Eleginops maclovinus-The Closest Ancestral Proxy of Antarctic Cryonotothenioids.</title>
        <authorList>
            <person name="Cheng C.C."/>
            <person name="Rivera-Colon A.G."/>
            <person name="Minhas B.F."/>
            <person name="Wilson L."/>
            <person name="Rayamajhi N."/>
            <person name="Vargas-Chacoff L."/>
            <person name="Catchen J.M."/>
        </authorList>
    </citation>
    <scope>NUCLEOTIDE SEQUENCE [LARGE SCALE GENOMIC DNA]</scope>
    <source>
        <strain evidence="14">JMC-PN-2008</strain>
    </source>
</reference>
<dbReference type="Pfam" id="PF00200">
    <property type="entry name" value="Disintegrin"/>
    <property type="match status" value="1"/>
</dbReference>
<dbReference type="Gene3D" id="4.10.70.10">
    <property type="entry name" value="Disintegrin domain"/>
    <property type="match status" value="1"/>
</dbReference>
<dbReference type="Gene3D" id="2.10.25.10">
    <property type="entry name" value="Laminin"/>
    <property type="match status" value="1"/>
</dbReference>
<dbReference type="GO" id="GO:0006954">
    <property type="term" value="P:inflammatory response"/>
    <property type="evidence" value="ECO:0007669"/>
    <property type="project" value="TreeGrafter"/>
</dbReference>
<dbReference type="GO" id="GO:0022407">
    <property type="term" value="P:regulation of cell-cell adhesion"/>
    <property type="evidence" value="ECO:0007669"/>
    <property type="project" value="TreeGrafter"/>
</dbReference>
<evidence type="ECO:0000256" key="10">
    <source>
        <dbReference type="SAM" id="Phobius"/>
    </source>
</evidence>
<dbReference type="GO" id="GO:0006508">
    <property type="term" value="P:proteolysis"/>
    <property type="evidence" value="ECO:0007669"/>
    <property type="project" value="InterPro"/>
</dbReference>
<keyword evidence="2 10" id="KW-0812">Transmembrane</keyword>
<dbReference type="InterPro" id="IPR018358">
    <property type="entry name" value="Disintegrin_CS"/>
</dbReference>
<feature type="disulfide bond" evidence="6">
    <location>
        <begin position="504"/>
        <end position="524"/>
    </location>
</feature>
<feature type="binding site" evidence="8">
    <location>
        <position position="381"/>
    </location>
    <ligand>
        <name>Zn(2+)</name>
        <dbReference type="ChEBI" id="CHEBI:29105"/>
        <note>catalytic</note>
    </ligand>
</feature>
<dbReference type="SUPFAM" id="SSF57552">
    <property type="entry name" value="Blood coagulation inhibitor (disintegrin)"/>
    <property type="match status" value="1"/>
</dbReference>
<dbReference type="PRINTS" id="PR00289">
    <property type="entry name" value="DISINTEGRIN"/>
</dbReference>
<feature type="region of interest" description="Disordered" evidence="9">
    <location>
        <begin position="1"/>
        <end position="35"/>
    </location>
</feature>
<comment type="caution">
    <text evidence="7">Lacks conserved residue(s) required for the propagation of feature annotation.</text>
</comment>
<evidence type="ECO:0000256" key="8">
    <source>
        <dbReference type="PROSITE-ProRule" id="PRU00276"/>
    </source>
</evidence>
<evidence type="ECO:0000313" key="15">
    <source>
        <dbReference type="Proteomes" id="UP001346869"/>
    </source>
</evidence>
<feature type="disulfide bond" evidence="7">
    <location>
        <begin position="668"/>
        <end position="678"/>
    </location>
</feature>
<dbReference type="Pfam" id="PF01562">
    <property type="entry name" value="Pep_M12B_propep"/>
    <property type="match status" value="1"/>
</dbReference>
<gene>
    <name evidence="14" type="ORF">PBY51_002049</name>
</gene>
<dbReference type="InterPro" id="IPR002870">
    <property type="entry name" value="Peptidase_M12B_N"/>
</dbReference>
<evidence type="ECO:0008006" key="16">
    <source>
        <dbReference type="Google" id="ProtNLM"/>
    </source>
</evidence>
<dbReference type="InterPro" id="IPR001590">
    <property type="entry name" value="Peptidase_M12B"/>
</dbReference>
<evidence type="ECO:0000313" key="14">
    <source>
        <dbReference type="EMBL" id="KAK5851241.1"/>
    </source>
</evidence>
<evidence type="ECO:0000256" key="7">
    <source>
        <dbReference type="PROSITE-ProRule" id="PRU00076"/>
    </source>
</evidence>
<evidence type="ECO:0000259" key="12">
    <source>
        <dbReference type="PROSITE" id="PS50214"/>
    </source>
</evidence>
<evidence type="ECO:0000256" key="9">
    <source>
        <dbReference type="SAM" id="MobiDB-lite"/>
    </source>
</evidence>
<dbReference type="Gene3D" id="3.40.390.10">
    <property type="entry name" value="Collagenase (Catalytic Domain)"/>
    <property type="match status" value="1"/>
</dbReference>
<evidence type="ECO:0000259" key="13">
    <source>
        <dbReference type="PROSITE" id="PS50215"/>
    </source>
</evidence>
<dbReference type="Pfam" id="PF01421">
    <property type="entry name" value="Reprolysin"/>
    <property type="match status" value="1"/>
</dbReference>
<comment type="subcellular location">
    <subcellularLocation>
        <location evidence="1">Membrane</location>
        <topology evidence="1">Single-pass type I membrane protein</topology>
    </subcellularLocation>
</comment>
<dbReference type="PROSITE" id="PS00427">
    <property type="entry name" value="DISINTEGRIN_1"/>
    <property type="match status" value="1"/>
</dbReference>
<dbReference type="SUPFAM" id="SSF55486">
    <property type="entry name" value="Metalloproteases ('zincins'), catalytic domain"/>
    <property type="match status" value="1"/>
</dbReference>
<keyword evidence="8" id="KW-0862">Zinc</keyword>
<feature type="binding site" evidence="8">
    <location>
        <position position="371"/>
    </location>
    <ligand>
        <name>Zn(2+)</name>
        <dbReference type="ChEBI" id="CHEBI:29105"/>
        <note>catalytic</note>
    </ligand>
</feature>
<dbReference type="InterPro" id="IPR006586">
    <property type="entry name" value="ADAM_Cys-rich"/>
</dbReference>
<dbReference type="GO" id="GO:0004222">
    <property type="term" value="F:metalloendopeptidase activity"/>
    <property type="evidence" value="ECO:0007669"/>
    <property type="project" value="InterPro"/>
</dbReference>
<evidence type="ECO:0000256" key="1">
    <source>
        <dbReference type="ARBA" id="ARBA00004479"/>
    </source>
</evidence>
<evidence type="ECO:0000256" key="3">
    <source>
        <dbReference type="ARBA" id="ARBA00022989"/>
    </source>
</evidence>
<dbReference type="PROSITE" id="PS50026">
    <property type="entry name" value="EGF_3"/>
    <property type="match status" value="1"/>
</dbReference>
<feature type="binding site" evidence="8">
    <location>
        <position position="375"/>
    </location>
    <ligand>
        <name>Zn(2+)</name>
        <dbReference type="ChEBI" id="CHEBI:29105"/>
        <note>catalytic</note>
    </ligand>
</feature>
<dbReference type="GO" id="GO:0016020">
    <property type="term" value="C:membrane"/>
    <property type="evidence" value="ECO:0007669"/>
    <property type="project" value="UniProtKB-SubCell"/>
</dbReference>
<reference evidence="14 15" key="2">
    <citation type="journal article" date="2023" name="Mol. Biol. Evol.">
        <title>Genomics of Secondarily Temperate Adaptation in the Only Non-Antarctic Icefish.</title>
        <authorList>
            <person name="Rivera-Colon A.G."/>
            <person name="Rayamajhi N."/>
            <person name="Minhas B.F."/>
            <person name="Madrigal G."/>
            <person name="Bilyk K.T."/>
            <person name="Yoon V."/>
            <person name="Hune M."/>
            <person name="Gregory S."/>
            <person name="Cheng C.H.C."/>
            <person name="Catchen J.M."/>
        </authorList>
    </citation>
    <scope>NUCLEOTIDE SEQUENCE [LARGE SCALE GENOMIC DNA]</scope>
    <source>
        <strain evidence="14">JMC-PN-2008</strain>
    </source>
</reference>
<feature type="compositionally biased region" description="Pro residues" evidence="9">
    <location>
        <begin position="815"/>
        <end position="828"/>
    </location>
</feature>
<feature type="domain" description="Peptidase M12B" evidence="13">
    <location>
        <begin position="239"/>
        <end position="438"/>
    </location>
</feature>
<feature type="compositionally biased region" description="Pro residues" evidence="9">
    <location>
        <begin position="837"/>
        <end position="850"/>
    </location>
</feature>
<dbReference type="PANTHER" id="PTHR11905">
    <property type="entry name" value="ADAM A DISINTEGRIN AND METALLOPROTEASE DOMAIN"/>
    <property type="match status" value="1"/>
</dbReference>
<sequence>MRGGDKESPGAGLLRKAAGVDDSPCGNVDRERRPSDRAECTIREANMVSLWLIWVCLLQSSAMLSHVERYEVVAPRRLQGRQKRSLQETQLYPDTVQYQLAIAGRNHTINLEKNRNLIGRGYTETHYLEDGKRVTASPNEEHCYYHGHIEGMKDSSVSVGICSGISGYVRARQQVYLIEPLGQSEDGGHAVYRPEDLKRINSSSNNTVLYDQDQAQGPRLSSLFRSRLWKTKPIAGPPKFVELFVVVDNTEYKRYGSETRSRVLRAINHVDKLYRPLNIRVMLVGLEIWTYRDHIDVDSKSEIALDNFLLWRQADLLKRTKHDNAQFVTGKDFEGDTVGLANKFAMCTGNSGGVNQDHHDNPIGLASTIAHEMGHNFGLSHDAVGCMCGPSYSSGNCVMSEKLRTGNHAFPEFFSGCSVEQLAEFMARARPTCLSRPSSNTNIAASPSCGDNLLDPGEECDCGSVEECQNPCCDASTCRLTEGSQCAQGECCNNCQIKLAGSVCRKSASDCDLPEYCTGASEECPEDSFEMNGKPCYDQAQGYCYNGQCPTHQQHCWRLFGSGTRVGSDRCFQLNGMGKEDLNCGRDKVSYIPCTTPNLKCGSMFCEGGGEPITGKRADYNLECKLAVDDDETRNINMVPKGTKCGPNKVCLDNRCVDMSVYGKKEDCSKKCNNNGVCNHKKECHCNPGWAPPYCDIQYADIPQVQSGIIAGVCAALSILLTITAVTAGLMCCKKDNTENYTYKRKVHSAPDKLNPMFQEQSVKERPQISVPTFMASTATQAYAPLVVSVTPSRSAPQPPKKLSPVSPTSQTEPAKPPPPSIPVPPLSKPQFFAAKPTPPPVPPVKPSPPTAARVKPNPPPPPPAKPQTFRLT</sequence>
<accession>A0AAN7WYP7</accession>
<name>A0AAN7WYP7_ELEMC</name>
<feature type="transmembrane region" description="Helical" evidence="10">
    <location>
        <begin position="709"/>
        <end position="733"/>
    </location>
</feature>
<dbReference type="Pfam" id="PF08516">
    <property type="entry name" value="ADAM_CR"/>
    <property type="match status" value="1"/>
</dbReference>
<keyword evidence="5 7" id="KW-1015">Disulfide bond</keyword>
<keyword evidence="7" id="KW-0245">EGF-like domain</keyword>
<feature type="active site" evidence="8">
    <location>
        <position position="372"/>
    </location>
</feature>
<dbReference type="SMART" id="SM00050">
    <property type="entry name" value="DISIN"/>
    <property type="match status" value="1"/>
</dbReference>
<keyword evidence="15" id="KW-1185">Reference proteome</keyword>
<keyword evidence="4 10" id="KW-0472">Membrane</keyword>
<evidence type="ECO:0000256" key="6">
    <source>
        <dbReference type="PROSITE-ProRule" id="PRU00068"/>
    </source>
</evidence>
<comment type="caution">
    <text evidence="14">The sequence shown here is derived from an EMBL/GenBank/DDBJ whole genome shotgun (WGS) entry which is preliminary data.</text>
</comment>
<dbReference type="EMBL" id="JAUZQC010000022">
    <property type="protein sequence ID" value="KAK5851241.1"/>
    <property type="molecule type" value="Genomic_DNA"/>
</dbReference>
<dbReference type="InterPro" id="IPR000742">
    <property type="entry name" value="EGF"/>
</dbReference>
<proteinExistence type="predicted"/>
<dbReference type="FunFam" id="4.10.70.10:FF:000001">
    <property type="entry name" value="Disintegrin and metalloproteinase domain-containing protein 22"/>
    <property type="match status" value="1"/>
</dbReference>
<feature type="domain" description="Disintegrin" evidence="12">
    <location>
        <begin position="446"/>
        <end position="532"/>
    </location>
</feature>
<dbReference type="GO" id="GO:0046872">
    <property type="term" value="F:metal ion binding"/>
    <property type="evidence" value="ECO:0007669"/>
    <property type="project" value="UniProtKB-KW"/>
</dbReference>
<dbReference type="GO" id="GO:0050839">
    <property type="term" value="F:cell adhesion molecule binding"/>
    <property type="evidence" value="ECO:0007669"/>
    <property type="project" value="TreeGrafter"/>
</dbReference>
<evidence type="ECO:0000256" key="2">
    <source>
        <dbReference type="ARBA" id="ARBA00022692"/>
    </source>
</evidence>
<evidence type="ECO:0000256" key="5">
    <source>
        <dbReference type="ARBA" id="ARBA00023157"/>
    </source>
</evidence>
<evidence type="ECO:0000256" key="4">
    <source>
        <dbReference type="ARBA" id="ARBA00023136"/>
    </source>
</evidence>
<feature type="region of interest" description="Disordered" evidence="9">
    <location>
        <begin position="791"/>
        <end position="873"/>
    </location>
</feature>
<dbReference type="InterPro" id="IPR036436">
    <property type="entry name" value="Disintegrin_dom_sf"/>
</dbReference>
<keyword evidence="3 10" id="KW-1133">Transmembrane helix</keyword>
<organism evidence="14 15">
    <name type="scientific">Eleginops maclovinus</name>
    <name type="common">Patagonian blennie</name>
    <name type="synonym">Eleginus maclovinus</name>
    <dbReference type="NCBI Taxonomy" id="56733"/>
    <lineage>
        <taxon>Eukaryota</taxon>
        <taxon>Metazoa</taxon>
        <taxon>Chordata</taxon>
        <taxon>Craniata</taxon>
        <taxon>Vertebrata</taxon>
        <taxon>Euteleostomi</taxon>
        <taxon>Actinopterygii</taxon>
        <taxon>Neopterygii</taxon>
        <taxon>Teleostei</taxon>
        <taxon>Neoteleostei</taxon>
        <taxon>Acanthomorphata</taxon>
        <taxon>Eupercaria</taxon>
        <taxon>Perciformes</taxon>
        <taxon>Notothenioidei</taxon>
        <taxon>Eleginopidae</taxon>
        <taxon>Eleginops</taxon>
    </lineage>
</organism>
<dbReference type="FunFam" id="3.40.390.10:FF:000002">
    <property type="entry name" value="Disintegrin and metalloproteinase domain-containing protein 22"/>
    <property type="match status" value="1"/>
</dbReference>
<protein>
    <recommendedName>
        <fullName evidence="16">Disintegrin and metalloproteinase domain-containing protein 8</fullName>
    </recommendedName>
</protein>
<dbReference type="InterPro" id="IPR001762">
    <property type="entry name" value="Disintegrin_dom"/>
</dbReference>
<dbReference type="PROSITE" id="PS50215">
    <property type="entry name" value="ADAM_MEPRO"/>
    <property type="match status" value="1"/>
</dbReference>
<dbReference type="GO" id="GO:0051044">
    <property type="term" value="P:positive regulation of membrane protein ectodomain proteolysis"/>
    <property type="evidence" value="ECO:0007669"/>
    <property type="project" value="TreeGrafter"/>
</dbReference>
<feature type="domain" description="EGF-like" evidence="11">
    <location>
        <begin position="664"/>
        <end position="696"/>
    </location>
</feature>
<dbReference type="PROSITE" id="PS50214">
    <property type="entry name" value="DISINTEGRIN_2"/>
    <property type="match status" value="1"/>
</dbReference>
<dbReference type="AlphaFoldDB" id="A0AAN7WYP7"/>
<feature type="compositionally biased region" description="Pro residues" evidence="9">
    <location>
        <begin position="857"/>
        <end position="866"/>
    </location>
</feature>
<evidence type="ECO:0000259" key="11">
    <source>
        <dbReference type="PROSITE" id="PS50026"/>
    </source>
</evidence>
<dbReference type="InterPro" id="IPR024079">
    <property type="entry name" value="MetalloPept_cat_dom_sf"/>
</dbReference>
<dbReference type="SMART" id="SM00608">
    <property type="entry name" value="ACR"/>
    <property type="match status" value="1"/>
</dbReference>
<dbReference type="PANTHER" id="PTHR11905:SF20">
    <property type="entry name" value="DISINTEGRIN AND METALLOPROTEINASE DOMAIN-CONTAINING PROTEIN 8"/>
    <property type="match status" value="1"/>
</dbReference>
<dbReference type="InterPro" id="IPR034027">
    <property type="entry name" value="Reprolysin_adamalysin"/>
</dbReference>